<evidence type="ECO:0008006" key="11">
    <source>
        <dbReference type="Google" id="ProtNLM"/>
    </source>
</evidence>
<organism evidence="9 10">
    <name type="scientific">Ramularia collo-cygni</name>
    <dbReference type="NCBI Taxonomy" id="112498"/>
    <lineage>
        <taxon>Eukaryota</taxon>
        <taxon>Fungi</taxon>
        <taxon>Dikarya</taxon>
        <taxon>Ascomycota</taxon>
        <taxon>Pezizomycotina</taxon>
        <taxon>Dothideomycetes</taxon>
        <taxon>Dothideomycetidae</taxon>
        <taxon>Mycosphaerellales</taxon>
        <taxon>Mycosphaerellaceae</taxon>
        <taxon>Ramularia</taxon>
    </lineage>
</organism>
<dbReference type="RefSeq" id="XP_023630250.1">
    <property type="nucleotide sequence ID" value="XM_023774482.1"/>
</dbReference>
<comment type="similarity">
    <text evidence="2 8">Belongs to the cytochrome P450 family.</text>
</comment>
<evidence type="ECO:0000313" key="10">
    <source>
        <dbReference type="Proteomes" id="UP000225277"/>
    </source>
</evidence>
<dbReference type="OrthoDB" id="1470350at2759"/>
<evidence type="ECO:0000256" key="3">
    <source>
        <dbReference type="ARBA" id="ARBA00022723"/>
    </source>
</evidence>
<keyword evidence="6 8" id="KW-0503">Monooxygenase</keyword>
<dbReference type="SUPFAM" id="SSF48264">
    <property type="entry name" value="Cytochrome P450"/>
    <property type="match status" value="1"/>
</dbReference>
<feature type="binding site" description="axial binding residue" evidence="7">
    <location>
        <position position="456"/>
    </location>
    <ligand>
        <name>heme</name>
        <dbReference type="ChEBI" id="CHEBI:30413"/>
    </ligand>
    <ligandPart>
        <name>Fe</name>
        <dbReference type="ChEBI" id="CHEBI:18248"/>
    </ligandPart>
</feature>
<dbReference type="GeneID" id="35604312"/>
<dbReference type="PANTHER" id="PTHR24287">
    <property type="entry name" value="P450, PUTATIVE (EUROFUNG)-RELATED"/>
    <property type="match status" value="1"/>
</dbReference>
<gene>
    <name evidence="9" type="ORF">RCC_09240</name>
</gene>
<keyword evidence="4 8" id="KW-0560">Oxidoreductase</keyword>
<evidence type="ECO:0000256" key="4">
    <source>
        <dbReference type="ARBA" id="ARBA00023002"/>
    </source>
</evidence>
<evidence type="ECO:0000256" key="2">
    <source>
        <dbReference type="ARBA" id="ARBA00010617"/>
    </source>
</evidence>
<name>A0A2D3V2D8_9PEZI</name>
<accession>A0A2D3V2D8</accession>
<dbReference type="InterPro" id="IPR001128">
    <property type="entry name" value="Cyt_P450"/>
</dbReference>
<dbReference type="GO" id="GO:0005506">
    <property type="term" value="F:iron ion binding"/>
    <property type="evidence" value="ECO:0007669"/>
    <property type="project" value="InterPro"/>
</dbReference>
<dbReference type="STRING" id="112498.A0A2D3V2D8"/>
<protein>
    <recommendedName>
        <fullName evidence="11">Cytochrome P450</fullName>
    </recommendedName>
</protein>
<dbReference type="Gene3D" id="1.10.630.10">
    <property type="entry name" value="Cytochrome P450"/>
    <property type="match status" value="1"/>
</dbReference>
<evidence type="ECO:0000256" key="1">
    <source>
        <dbReference type="ARBA" id="ARBA00001971"/>
    </source>
</evidence>
<keyword evidence="5 7" id="KW-0408">Iron</keyword>
<evidence type="ECO:0000256" key="7">
    <source>
        <dbReference type="PIRSR" id="PIRSR602403-1"/>
    </source>
</evidence>
<dbReference type="GO" id="GO:0020037">
    <property type="term" value="F:heme binding"/>
    <property type="evidence" value="ECO:0007669"/>
    <property type="project" value="InterPro"/>
</dbReference>
<dbReference type="EMBL" id="FJUY01000017">
    <property type="protein sequence ID" value="CZT23526.1"/>
    <property type="molecule type" value="Genomic_DNA"/>
</dbReference>
<dbReference type="InterPro" id="IPR002403">
    <property type="entry name" value="Cyt_P450_E_grp-IV"/>
</dbReference>
<evidence type="ECO:0000313" key="9">
    <source>
        <dbReference type="EMBL" id="CZT23526.1"/>
    </source>
</evidence>
<dbReference type="PRINTS" id="PR00465">
    <property type="entry name" value="EP450IV"/>
</dbReference>
<dbReference type="InterPro" id="IPR017972">
    <property type="entry name" value="Cyt_P450_CS"/>
</dbReference>
<sequence length="509" mass="57692">MFYKVFAAIFAALGAFFLTYSYALNRSRLAVRLKRSGYYRCPQYQHKNILSGSDYRTDVAAAAANGTRADWTREQFAKYGKTFETKIWRQRVFQTCDSVNTQALLTASTREVGVGPSRVGLVEWLGPGAFTVDGEPWRYARDMLKPVFKKTAITDMSRLKKHLACMLDALERENLEVDLQEHFIRMFLDFSMELLIGQDSNTVSGDASKVDAQYFTSECDKAQFECVRSVQPWLIRWWKGWTQDENHAIRSTQSFMDKYVDSAVQDFETSEGGPILRTHAFLDDLIGEAGTKDRLFLRNQMLNCFMPGRDSVAIMASHVMFRLARHPEAYQKVRQEVLAAGFEDESMSYDAVKKLAYTNAVINEAMRLGGPPNGQTGRDVLSDIVLPRGGGMNMDQPILIPKGSIVYVQIQALQRDEDTWGPDPHSFRPERWIGTSKSSPGQAYEYMPFGGGKRTCPAMALVMGELAFILATFALRFREIQNRDPEHRLFEAGSIVMKIRNGVLVKLVR</sequence>
<comment type="cofactor">
    <cofactor evidence="1 7">
        <name>heme</name>
        <dbReference type="ChEBI" id="CHEBI:30413"/>
    </cofactor>
</comment>
<dbReference type="Pfam" id="PF00067">
    <property type="entry name" value="p450"/>
    <property type="match status" value="1"/>
</dbReference>
<keyword evidence="10" id="KW-1185">Reference proteome</keyword>
<reference evidence="9 10" key="1">
    <citation type="submission" date="2016-03" db="EMBL/GenBank/DDBJ databases">
        <authorList>
            <person name="Ploux O."/>
        </authorList>
    </citation>
    <scope>NUCLEOTIDE SEQUENCE [LARGE SCALE GENOMIC DNA]</scope>
    <source>
        <strain evidence="9 10">URUG2</strain>
    </source>
</reference>
<keyword evidence="7 8" id="KW-0349">Heme</keyword>
<dbReference type="PROSITE" id="PS00086">
    <property type="entry name" value="CYTOCHROME_P450"/>
    <property type="match status" value="1"/>
</dbReference>
<dbReference type="PANTHER" id="PTHR24287:SF19">
    <property type="entry name" value="CYTOCHROME P450"/>
    <property type="match status" value="1"/>
</dbReference>
<dbReference type="GO" id="GO:0004497">
    <property type="term" value="F:monooxygenase activity"/>
    <property type="evidence" value="ECO:0007669"/>
    <property type="project" value="UniProtKB-KW"/>
</dbReference>
<evidence type="ECO:0000256" key="8">
    <source>
        <dbReference type="RuleBase" id="RU000461"/>
    </source>
</evidence>
<dbReference type="InterPro" id="IPR036396">
    <property type="entry name" value="Cyt_P450_sf"/>
</dbReference>
<evidence type="ECO:0000256" key="5">
    <source>
        <dbReference type="ARBA" id="ARBA00023004"/>
    </source>
</evidence>
<dbReference type="AlphaFoldDB" id="A0A2D3V2D8"/>
<dbReference type="Proteomes" id="UP000225277">
    <property type="component" value="Unassembled WGS sequence"/>
</dbReference>
<dbReference type="GO" id="GO:0016705">
    <property type="term" value="F:oxidoreductase activity, acting on paired donors, with incorporation or reduction of molecular oxygen"/>
    <property type="evidence" value="ECO:0007669"/>
    <property type="project" value="InterPro"/>
</dbReference>
<evidence type="ECO:0000256" key="6">
    <source>
        <dbReference type="ARBA" id="ARBA00023033"/>
    </source>
</evidence>
<proteinExistence type="inferred from homology"/>
<keyword evidence="3 7" id="KW-0479">Metal-binding</keyword>
<dbReference type="InterPro" id="IPR047146">
    <property type="entry name" value="Cyt_P450_E_CYP52_fungi"/>
</dbReference>